<gene>
    <name evidence="1" type="ORF">RPERSI_LOCUS30142</name>
</gene>
<organism evidence="1 2">
    <name type="scientific">Racocetra persica</name>
    <dbReference type="NCBI Taxonomy" id="160502"/>
    <lineage>
        <taxon>Eukaryota</taxon>
        <taxon>Fungi</taxon>
        <taxon>Fungi incertae sedis</taxon>
        <taxon>Mucoromycota</taxon>
        <taxon>Glomeromycotina</taxon>
        <taxon>Glomeromycetes</taxon>
        <taxon>Diversisporales</taxon>
        <taxon>Gigasporaceae</taxon>
        <taxon>Racocetra</taxon>
    </lineage>
</organism>
<feature type="non-terminal residue" evidence="1">
    <location>
        <position position="1"/>
    </location>
</feature>
<protein>
    <submittedName>
        <fullName evidence="1">14785_t:CDS:1</fullName>
    </submittedName>
</protein>
<accession>A0ACA9SEL6</accession>
<proteinExistence type="predicted"/>
<evidence type="ECO:0000313" key="2">
    <source>
        <dbReference type="Proteomes" id="UP000789920"/>
    </source>
</evidence>
<keyword evidence="2" id="KW-1185">Reference proteome</keyword>
<dbReference type="Proteomes" id="UP000789920">
    <property type="component" value="Unassembled WGS sequence"/>
</dbReference>
<comment type="caution">
    <text evidence="1">The sequence shown here is derived from an EMBL/GenBank/DDBJ whole genome shotgun (WGS) entry which is preliminary data.</text>
</comment>
<name>A0ACA9SEL6_9GLOM</name>
<reference evidence="1" key="1">
    <citation type="submission" date="2021-06" db="EMBL/GenBank/DDBJ databases">
        <authorList>
            <person name="Kallberg Y."/>
            <person name="Tangrot J."/>
            <person name="Rosling A."/>
        </authorList>
    </citation>
    <scope>NUCLEOTIDE SEQUENCE</scope>
    <source>
        <strain evidence="1">MA461A</strain>
    </source>
</reference>
<dbReference type="EMBL" id="CAJVQC010116424">
    <property type="protein sequence ID" value="CAG8837030.1"/>
    <property type="molecule type" value="Genomic_DNA"/>
</dbReference>
<evidence type="ECO:0000313" key="1">
    <source>
        <dbReference type="EMBL" id="CAG8837030.1"/>
    </source>
</evidence>
<sequence length="78" mass="8557">ADVAVQLMETNLVDEAVYTIVIDEDEDTIIVDNAVDSIVESTEINVNDDKASILQYLHLRYQGWTKINSSTTIAGSLG</sequence>